<organism evidence="1 2">
    <name type="scientific">Naegleria lovaniensis</name>
    <name type="common">Amoeba</name>
    <dbReference type="NCBI Taxonomy" id="51637"/>
    <lineage>
        <taxon>Eukaryota</taxon>
        <taxon>Discoba</taxon>
        <taxon>Heterolobosea</taxon>
        <taxon>Tetramitia</taxon>
        <taxon>Eutetramitia</taxon>
        <taxon>Vahlkampfiidae</taxon>
        <taxon>Naegleria</taxon>
    </lineage>
</organism>
<evidence type="ECO:0000313" key="2">
    <source>
        <dbReference type="Proteomes" id="UP000816034"/>
    </source>
</evidence>
<dbReference type="Proteomes" id="UP000816034">
    <property type="component" value="Unassembled WGS sequence"/>
</dbReference>
<protein>
    <submittedName>
        <fullName evidence="1">Uncharacterized protein</fullName>
    </submittedName>
</protein>
<dbReference type="RefSeq" id="XP_044542945.1">
    <property type="nucleotide sequence ID" value="XM_044687562.1"/>
</dbReference>
<reference evidence="1 2" key="1">
    <citation type="journal article" date="2018" name="BMC Genomics">
        <title>The genome of Naegleria lovaniensis, the basis for a comparative approach to unravel pathogenicity factors of the human pathogenic amoeba N. fowleri.</title>
        <authorList>
            <person name="Liechti N."/>
            <person name="Schurch N."/>
            <person name="Bruggmann R."/>
            <person name="Wittwer M."/>
        </authorList>
    </citation>
    <scope>NUCLEOTIDE SEQUENCE [LARGE SCALE GENOMIC DNA]</scope>
    <source>
        <strain evidence="1 2">ATCC 30569</strain>
    </source>
</reference>
<dbReference type="GeneID" id="68104314"/>
<keyword evidence="2" id="KW-1185">Reference proteome</keyword>
<proteinExistence type="predicted"/>
<dbReference type="AlphaFoldDB" id="A0AA88GGP8"/>
<accession>A0AA88GGP8</accession>
<comment type="caution">
    <text evidence="1">The sequence shown here is derived from an EMBL/GenBank/DDBJ whole genome shotgun (WGS) entry which is preliminary data.</text>
</comment>
<evidence type="ECO:0000313" key="1">
    <source>
        <dbReference type="EMBL" id="KAG2373771.1"/>
    </source>
</evidence>
<dbReference type="EMBL" id="PYSW02000051">
    <property type="protein sequence ID" value="KAG2373771.1"/>
    <property type="molecule type" value="Genomic_DNA"/>
</dbReference>
<sequence length="135" mass="15962">MQMKGEKDENDRLLKITNHLPYEYYCCSPSPEHINYIVIGEFERACRTYAMLSDAEYEAPTIHTLLFNLNIPGIEVFLTKEFKLKQYSNNNIVEFDKLEQQWNRTHQSHNMLQNFKNNPTHISPLVEELPITNNN</sequence>
<gene>
    <name evidence="1" type="ORF">C9374_011860</name>
</gene>
<name>A0AA88GGP8_NAELO</name>